<sequence>MANVFIEALRVKTFFWPLEMLQLAIDKSFWQPLVWNGLLALQNGEGAEKT</sequence>
<evidence type="ECO:0000313" key="1">
    <source>
        <dbReference type="EMBL" id="KAH3778603.1"/>
    </source>
</evidence>
<protein>
    <submittedName>
        <fullName evidence="1">Uncharacterized protein</fullName>
    </submittedName>
</protein>
<accession>A0A9D4EFZ3</accession>
<gene>
    <name evidence="1" type="ORF">DPMN_180072</name>
</gene>
<name>A0A9D4EFZ3_DREPO</name>
<reference evidence="1" key="2">
    <citation type="submission" date="2020-11" db="EMBL/GenBank/DDBJ databases">
        <authorList>
            <person name="McCartney M.A."/>
            <person name="Auch B."/>
            <person name="Kono T."/>
            <person name="Mallez S."/>
            <person name="Becker A."/>
            <person name="Gohl D.M."/>
            <person name="Silverstein K.A.T."/>
            <person name="Koren S."/>
            <person name="Bechman K.B."/>
            <person name="Herman A."/>
            <person name="Abrahante J.E."/>
            <person name="Garbe J."/>
        </authorList>
    </citation>
    <scope>NUCLEOTIDE SEQUENCE</scope>
    <source>
        <strain evidence="1">Duluth1</strain>
        <tissue evidence="1">Whole animal</tissue>
    </source>
</reference>
<keyword evidence="2" id="KW-1185">Reference proteome</keyword>
<dbReference type="EMBL" id="JAIWYP010000009">
    <property type="protein sequence ID" value="KAH3778603.1"/>
    <property type="molecule type" value="Genomic_DNA"/>
</dbReference>
<evidence type="ECO:0000313" key="2">
    <source>
        <dbReference type="Proteomes" id="UP000828390"/>
    </source>
</evidence>
<reference evidence="1" key="1">
    <citation type="journal article" date="2019" name="bioRxiv">
        <title>The Genome of the Zebra Mussel, Dreissena polymorpha: A Resource for Invasive Species Research.</title>
        <authorList>
            <person name="McCartney M.A."/>
            <person name="Auch B."/>
            <person name="Kono T."/>
            <person name="Mallez S."/>
            <person name="Zhang Y."/>
            <person name="Obille A."/>
            <person name="Becker A."/>
            <person name="Abrahante J.E."/>
            <person name="Garbe J."/>
            <person name="Badalamenti J.P."/>
            <person name="Herman A."/>
            <person name="Mangelson H."/>
            <person name="Liachko I."/>
            <person name="Sullivan S."/>
            <person name="Sone E.D."/>
            <person name="Koren S."/>
            <person name="Silverstein K.A.T."/>
            <person name="Beckman K.B."/>
            <person name="Gohl D.M."/>
        </authorList>
    </citation>
    <scope>NUCLEOTIDE SEQUENCE</scope>
    <source>
        <strain evidence="1">Duluth1</strain>
        <tissue evidence="1">Whole animal</tissue>
    </source>
</reference>
<proteinExistence type="predicted"/>
<dbReference type="Proteomes" id="UP000828390">
    <property type="component" value="Unassembled WGS sequence"/>
</dbReference>
<comment type="caution">
    <text evidence="1">The sequence shown here is derived from an EMBL/GenBank/DDBJ whole genome shotgun (WGS) entry which is preliminary data.</text>
</comment>
<organism evidence="1 2">
    <name type="scientific">Dreissena polymorpha</name>
    <name type="common">Zebra mussel</name>
    <name type="synonym">Mytilus polymorpha</name>
    <dbReference type="NCBI Taxonomy" id="45954"/>
    <lineage>
        <taxon>Eukaryota</taxon>
        <taxon>Metazoa</taxon>
        <taxon>Spiralia</taxon>
        <taxon>Lophotrochozoa</taxon>
        <taxon>Mollusca</taxon>
        <taxon>Bivalvia</taxon>
        <taxon>Autobranchia</taxon>
        <taxon>Heteroconchia</taxon>
        <taxon>Euheterodonta</taxon>
        <taxon>Imparidentia</taxon>
        <taxon>Neoheterodontei</taxon>
        <taxon>Myida</taxon>
        <taxon>Dreissenoidea</taxon>
        <taxon>Dreissenidae</taxon>
        <taxon>Dreissena</taxon>
    </lineage>
</organism>
<dbReference type="AlphaFoldDB" id="A0A9D4EFZ3"/>